<reference evidence="1" key="1">
    <citation type="submission" date="2021-05" db="EMBL/GenBank/DDBJ databases">
        <authorList>
            <person name="Pan Q."/>
            <person name="Jouanno E."/>
            <person name="Zahm M."/>
            <person name="Klopp C."/>
            <person name="Cabau C."/>
            <person name="Louis A."/>
            <person name="Berthelot C."/>
            <person name="Parey E."/>
            <person name="Roest Crollius H."/>
            <person name="Montfort J."/>
            <person name="Robinson-Rechavi M."/>
            <person name="Bouchez O."/>
            <person name="Lampietro C."/>
            <person name="Lopez Roques C."/>
            <person name="Donnadieu C."/>
            <person name="Postlethwait J."/>
            <person name="Bobe J."/>
            <person name="Dillon D."/>
            <person name="Chandos A."/>
            <person name="von Hippel F."/>
            <person name="Guiguen Y."/>
        </authorList>
    </citation>
    <scope>NUCLEOTIDE SEQUENCE</scope>
    <source>
        <strain evidence="1">YG-Jan2019</strain>
    </source>
</reference>
<protein>
    <submittedName>
        <fullName evidence="1">Uncharacterized protein</fullName>
    </submittedName>
</protein>
<organism evidence="1 2">
    <name type="scientific">Dallia pectoralis</name>
    <name type="common">Alaska blackfish</name>
    <dbReference type="NCBI Taxonomy" id="75939"/>
    <lineage>
        <taxon>Eukaryota</taxon>
        <taxon>Metazoa</taxon>
        <taxon>Chordata</taxon>
        <taxon>Craniata</taxon>
        <taxon>Vertebrata</taxon>
        <taxon>Euteleostomi</taxon>
        <taxon>Actinopterygii</taxon>
        <taxon>Neopterygii</taxon>
        <taxon>Teleostei</taxon>
        <taxon>Protacanthopterygii</taxon>
        <taxon>Esociformes</taxon>
        <taxon>Umbridae</taxon>
        <taxon>Dallia</taxon>
    </lineage>
</organism>
<dbReference type="Proteomes" id="UP001157502">
    <property type="component" value="Chromosome 25"/>
</dbReference>
<dbReference type="EMBL" id="CM055752">
    <property type="protein sequence ID" value="KAJ7992778.1"/>
    <property type="molecule type" value="Genomic_DNA"/>
</dbReference>
<keyword evidence="2" id="KW-1185">Reference proteome</keyword>
<accession>A0ACC2FN86</accession>
<proteinExistence type="predicted"/>
<evidence type="ECO:0000313" key="2">
    <source>
        <dbReference type="Proteomes" id="UP001157502"/>
    </source>
</evidence>
<gene>
    <name evidence="1" type="ORF">DPEC_G00282230</name>
</gene>
<comment type="caution">
    <text evidence="1">The sequence shown here is derived from an EMBL/GenBank/DDBJ whole genome shotgun (WGS) entry which is preliminary data.</text>
</comment>
<evidence type="ECO:0000313" key="1">
    <source>
        <dbReference type="EMBL" id="KAJ7992778.1"/>
    </source>
</evidence>
<sequence>MSDHNYNLSDLHEACGDSDIEEEMDAKQHSCKKDKINKDHTPVKQPYPKKLRRQREVEDTTTDSVILQAIQALTKKMDEQTELLKSFDRRIEANETAN</sequence>
<name>A0ACC2FN86_DALPE</name>